<dbReference type="GO" id="GO:0005615">
    <property type="term" value="C:extracellular space"/>
    <property type="evidence" value="ECO:0007669"/>
    <property type="project" value="TreeGrafter"/>
</dbReference>
<evidence type="ECO:0000259" key="2">
    <source>
        <dbReference type="PROSITE" id="PS51406"/>
    </source>
</evidence>
<accession>A0A8W8MDS0</accession>
<evidence type="ECO:0000313" key="4">
    <source>
        <dbReference type="Proteomes" id="UP000005408"/>
    </source>
</evidence>
<dbReference type="InterPro" id="IPR020837">
    <property type="entry name" value="Fibrinogen_CS"/>
</dbReference>
<organism evidence="3 4">
    <name type="scientific">Magallana gigas</name>
    <name type="common">Pacific oyster</name>
    <name type="synonym">Crassostrea gigas</name>
    <dbReference type="NCBI Taxonomy" id="29159"/>
    <lineage>
        <taxon>Eukaryota</taxon>
        <taxon>Metazoa</taxon>
        <taxon>Spiralia</taxon>
        <taxon>Lophotrochozoa</taxon>
        <taxon>Mollusca</taxon>
        <taxon>Bivalvia</taxon>
        <taxon>Autobranchia</taxon>
        <taxon>Pteriomorphia</taxon>
        <taxon>Ostreida</taxon>
        <taxon>Ostreoidea</taxon>
        <taxon>Ostreidae</taxon>
        <taxon>Magallana</taxon>
    </lineage>
</organism>
<keyword evidence="4" id="KW-1185">Reference proteome</keyword>
<dbReference type="InterPro" id="IPR050373">
    <property type="entry name" value="Fibrinogen_C-term_domain"/>
</dbReference>
<protein>
    <recommendedName>
        <fullName evidence="2">Fibrinogen C-terminal domain-containing protein</fullName>
    </recommendedName>
</protein>
<feature type="domain" description="Fibrinogen C-terminal" evidence="2">
    <location>
        <begin position="188"/>
        <end position="323"/>
    </location>
</feature>
<dbReference type="Gene3D" id="3.90.215.10">
    <property type="entry name" value="Gamma Fibrinogen, chain A, domain 1"/>
    <property type="match status" value="1"/>
</dbReference>
<dbReference type="Gene3D" id="4.10.530.10">
    <property type="entry name" value="Gamma-fibrinogen Carboxyl Terminal Fragment, domain 2"/>
    <property type="match status" value="1"/>
</dbReference>
<dbReference type="EnsemblMetazoa" id="G31848.1">
    <property type="protein sequence ID" value="G31848.1:cds"/>
    <property type="gene ID" value="G31848"/>
</dbReference>
<dbReference type="PROSITE" id="PS00514">
    <property type="entry name" value="FIBRINOGEN_C_1"/>
    <property type="match status" value="2"/>
</dbReference>
<dbReference type="PANTHER" id="PTHR19143">
    <property type="entry name" value="FIBRINOGEN/TENASCIN/ANGIOPOEITIN"/>
    <property type="match status" value="1"/>
</dbReference>
<feature type="domain" description="Fibrinogen C-terminal" evidence="2">
    <location>
        <begin position="128"/>
        <end position="186"/>
    </location>
</feature>
<dbReference type="SMART" id="SM00186">
    <property type="entry name" value="FBG"/>
    <property type="match status" value="1"/>
</dbReference>
<dbReference type="InterPro" id="IPR014716">
    <property type="entry name" value="Fibrinogen_a/b/g_C_1"/>
</dbReference>
<name>A0A8W8MDS0_MAGGI</name>
<dbReference type="SUPFAM" id="SSF56496">
    <property type="entry name" value="Fibrinogen C-terminal domain-like"/>
    <property type="match status" value="2"/>
</dbReference>
<dbReference type="Proteomes" id="UP000005408">
    <property type="component" value="Unassembled WGS sequence"/>
</dbReference>
<dbReference type="PROSITE" id="PS51406">
    <property type="entry name" value="FIBRINOGEN_C_2"/>
    <property type="match status" value="2"/>
</dbReference>
<sequence length="323" mass="37570">MDRRNYFLQGDMKFHVVIVFLFFSGKHQMSHSSKAENKFVYVQSGETQSNSCILNEFAIDNSTISAQLQCGMPCNALTQCVGVDIVGDEAKSCRLLYGFPALIPSDTISDDRYQKSTGISIVHWKQKDSMWYHDGMFFSTYDNDNDYADYNCGLRWRGGWWYRGCHRANLNGDYGNNDYGEGINWYQWKGNQNIHELTNDGYTYLRIEMMDQDCIWKYAEYSTFYVESDSFKYRLNVTGYSGDAGDSMWKHDGMYFTTYDNDNDNLGGNCATTYHGAWWYNACHWANLNGEYGNTRYGEGINWNSWNGVHYSMKEVRMMVRKS</sequence>
<reference evidence="3" key="1">
    <citation type="submission" date="2022-08" db="UniProtKB">
        <authorList>
            <consortium name="EnsemblMetazoa"/>
        </authorList>
    </citation>
    <scope>IDENTIFICATION</scope>
    <source>
        <strain evidence="3">05x7-T-G4-1.051#20</strain>
    </source>
</reference>
<evidence type="ECO:0000256" key="1">
    <source>
        <dbReference type="ARBA" id="ARBA00023157"/>
    </source>
</evidence>
<keyword evidence="1" id="KW-1015">Disulfide bond</keyword>
<dbReference type="AlphaFoldDB" id="A0A8W8MDS0"/>
<dbReference type="InterPro" id="IPR002181">
    <property type="entry name" value="Fibrinogen_a/b/g_C_dom"/>
</dbReference>
<evidence type="ECO:0000313" key="3">
    <source>
        <dbReference type="EnsemblMetazoa" id="G31848.1:cds"/>
    </source>
</evidence>
<proteinExistence type="predicted"/>
<dbReference type="Pfam" id="PF00147">
    <property type="entry name" value="Fibrinogen_C"/>
    <property type="match status" value="1"/>
</dbReference>
<dbReference type="InterPro" id="IPR036056">
    <property type="entry name" value="Fibrinogen-like_C"/>
</dbReference>